<feature type="transmembrane region" description="Helical" evidence="10">
    <location>
        <begin position="1824"/>
        <end position="1847"/>
    </location>
</feature>
<feature type="domain" description="P-type ATPase A" evidence="11">
    <location>
        <begin position="1655"/>
        <end position="1773"/>
    </location>
</feature>
<feature type="transmembrane region" description="Helical" evidence="10">
    <location>
        <begin position="1096"/>
        <end position="1119"/>
    </location>
</feature>
<sequence length="2651" mass="289943">MPAAPEPSEADQREIYLWAPFYLINYAIFAVICALHVTVYFRSRGKSRIDGHLVDLPAEGVAQRGYRRDYLGTGVKWLGILWLLWLEIALLLLVMGQYNGTWPFYSVDFEPTWNSFTRGFLAAWVTSTTVLMLLKRFSNFFNTLYLLPCELAMSDYVMMSAMAVDECGGVTRHSELCRVEGTVGASRWVTFQLRRYTWSGSRAVGPPAFEAVSIFDPRGPTARQVHGSVNGHDSSTASTMIRSHGRNEIVIPVPTFLRAAGMEYFNYFYMYQLCAVWLTVYWDYVTYGLLLALLAITSGLLKVYTERRQRFELRNMARVSGAVWVKRDGSWTRTTSDLLVQGDVIALLNDEDTRESAGLLSVDAMLVSGNAVVDESLLTGETMPIQKFQVPSPSADPGLADVPRSPETENKKHYVFAGTKLLSATGEPKQGLPAGSTGTGCLLVVTHTSAETLQGSLLRTLLFGAPLKLAWAREIRIVLGILIAFGLVEFFILNAQYSFSLGSILTACFSIVGMINPLLSIAILGGQLAAASRLRSDKSKCSRLIGRRAKERDSQAAFTDCDDEGDIGGNLRVYCRDVERLTLTGRLSQMCFDKTGTLTKTGLDFVGIVRVDAEKPTAPPTLLSFSGGPPSKGVEGLIGPTLALTHTVSVVGANQRVGHQVELRMVEAATLLGWSYGMDMSVAQEPQGEGKWEVLKQHTFDHHSMTMSVVVRSVDSGKTYVFCKGSHEAILSRCSFHNGEESAGSDTREVFEGLVVSAAERYAAEGCYVLAIAAREITEGSSGRSAPRQELESELSLLGLLLFRNELKPDSSRQISCLKAGGIDSVMITGDSVLTGATVARKVGIIPRRDRVVIGGASAEGSEIEWRDMDSHEIVPESAVCGPGARPTSLCVTGACFAALLRSEKLVPLMGCRGECENSLLPAGVRRPGLVDCTCARIRVFGRMTPHQKVSVITAYSRPPLNLITGMCGDGGNDSGALRAAAAGLALSGRVEASVAAPFSTDSPSIGSLVLLLREARGSLCTSFASYRFLVVRGILGAMGKIILLSMVGAYLAPLGYLFQDLVMTPLLLWAISMARPARTLAAVAPEGSLLGPAMITASTLTVIILTLVLLTALGILYLHDGESWFARFDDEGSDIHEWQKRSDNFEAALTWVWMSWATIDTAVCYSYGHVYRRAVYRNLALMVAVIALSVPVLVLLLNGSCSYNCAFKVNCEEEDYFALKDSWFNYFLFSYEEIGGTEWYSSVPSNVLPVGLRWGFFALFTGMTILHHLSYKIIILGPCVQKILPRWGWGAKEASAGTVNGGGRSFQLPKLRVLGKKLKRRFKRGHSGKSKTARRNSLASLATDADFTGMDYAEDRFADVQHVAFEDETSSPSDEVTGPALYGRQSHTAALESEGISELGYRRTLLGTAIQVLAIAWMIWMEVGMLLLAIGNYYGFWPFGRVGFTPSWDSYTSGFLIAWVASTFLLMISIRFSKTLGLLYLEPCELRVADHVMMRSHNVDECGTTSDHAELCTVKSTAGGSIRWVAYQLSRYSWVEEVALFTSVSIFNSEGPTAKEVFAGQGGRSSTEAAEFLTIDGKNEIDVPVPSFLTALGNELFSYFYVYQLAAAWLPVFWEYITYGVVLIILSLASAIAKVCTERRQRVELRDMARVTGEVWVKRDAAWRKLTSDLLVQGDLIALMDDDADDSDDVGQLSVDAMIISGSAVCDESLLTGETMPIQKFEPHVMLGLVGAFQLELVPSPSDEPEVMDIPRNPGTENKKHYVFAGTKLLSASGAPQADLPPASGGKGCLLVVTHRASDSLRGRLLRTLLFGAPVSATWVREIWTVLIILFVLGIIDFIILNAKYAFNLGSILNACTAVIGMISPLLSIAILGGQLASAARLRAGYNKKRRIPLVWRCRSKRIETEEAFKSCDDDEEGDVGGNLRVYCRDVARLTLTGRVTQMCFDKTGTLTKTGLDFLGVVLFEEADSSVLPHLVYFGRRNQKECISGPIAAGLALTHTVSVISGNELVGSQVELRMIEAAKALGWQYDSDLKTVQEPNDGPHWKVNKQHTFDHHSMTMSVVATDEASGKCFVFGKGSHEAILDRCVSIGDALRSKAMLIAEKYASEGCYVLAIAARPVTPDEGMTLPRHELEDELELLGLLLFRNEVKPDSARYVDVLRTGGVDNVMITGDSVYNGAAVARKVGIIPHGYRVLIGDVVNPGEVQWTDLDTQEEVDEATFLDKCSGEPTSLCVTGACFSELTHEDRLISLIGCRGTCDNSQLRPGVRRPGLVDCTCARIRVFGRMTPHQKVSVITAYSRPPLNLITGMCGDGGNDSGALRAAAAGLALSGRVEASVAAPFSTDSPSIGSLVLLLREARASMCTSFGSYRFLVVRGVIGSIGKMILMLYAGAYLTPFGFMFQDLVMNPLLLWALSMPKPAKTLARVPPEGSLLGPMMVMAASLTMIIGVIFLLAAFYILFSNDGEDWFARFDGSASEVHEWQKRSDNFEAALTWLWLSWITFDTAVCYSYGDVHRRPVYRNLTLVFVVLLTGIPVLVLLLGPSSQFSCAFKVNCSLSDFQAVQYSWINWFLFPYERVGGDVWHGDVPGNVMPAWLRWTYFGLFSGMTVMHHLSYKLICLGPFVKRVLPSLGWGAREGKAGRPSEPLEWLE</sequence>
<evidence type="ECO:0000256" key="7">
    <source>
        <dbReference type="ARBA" id="ARBA00022967"/>
    </source>
</evidence>
<dbReference type="OrthoDB" id="289856at2759"/>
<dbReference type="Pfam" id="PF13246">
    <property type="entry name" value="Cation_ATPase"/>
    <property type="match status" value="2"/>
</dbReference>
<feature type="transmembrane region" description="Helical" evidence="10">
    <location>
        <begin position="288"/>
        <end position="305"/>
    </location>
</feature>
<dbReference type="SFLD" id="SFLDS00003">
    <property type="entry name" value="Haloacid_Dehalogenase"/>
    <property type="match status" value="2"/>
</dbReference>
<dbReference type="InterPro" id="IPR023299">
    <property type="entry name" value="ATPase_P-typ_cyto_dom_N"/>
</dbReference>
<dbReference type="SUPFAM" id="SSF81660">
    <property type="entry name" value="Metal cation-transporting ATPase, ATP-binding domain N"/>
    <property type="match status" value="2"/>
</dbReference>
<gene>
    <name evidence="12" type="ORF">FOZ61_006800</name>
</gene>
<dbReference type="GO" id="GO:0005524">
    <property type="term" value="F:ATP binding"/>
    <property type="evidence" value="ECO:0007669"/>
    <property type="project" value="UniProtKB-KW"/>
</dbReference>
<feature type="transmembrane region" description="Helical" evidence="10">
    <location>
        <begin position="2437"/>
        <end position="2461"/>
    </location>
</feature>
<dbReference type="SFLD" id="SFLDG00002">
    <property type="entry name" value="C1.7:_P-type_atpase_like"/>
    <property type="match status" value="2"/>
</dbReference>
<evidence type="ECO:0000256" key="4">
    <source>
        <dbReference type="ARBA" id="ARBA00022741"/>
    </source>
</evidence>
<dbReference type="PRINTS" id="PR00119">
    <property type="entry name" value="CATATPASE"/>
</dbReference>
<evidence type="ECO:0000256" key="10">
    <source>
        <dbReference type="SAM" id="Phobius"/>
    </source>
</evidence>
<accession>A0A7J6MH88</accession>
<dbReference type="SUPFAM" id="SSF81653">
    <property type="entry name" value="Calcium ATPase, transduction domain A"/>
    <property type="match status" value="2"/>
</dbReference>
<dbReference type="InterPro" id="IPR008250">
    <property type="entry name" value="ATPase_P-typ_transduc_dom_A_sf"/>
</dbReference>
<feature type="transmembrane region" description="Helical" evidence="10">
    <location>
        <begin position="503"/>
        <end position="530"/>
    </location>
</feature>
<keyword evidence="8 10" id="KW-1133">Transmembrane helix</keyword>
<dbReference type="Gene3D" id="3.40.1110.10">
    <property type="entry name" value="Calcium-transporting ATPase, cytoplasmic domain N"/>
    <property type="match status" value="2"/>
</dbReference>
<dbReference type="Pfam" id="PF00122">
    <property type="entry name" value="E1-E2_ATPase"/>
    <property type="match status" value="2"/>
</dbReference>
<evidence type="ECO:0000256" key="5">
    <source>
        <dbReference type="ARBA" id="ARBA00022840"/>
    </source>
</evidence>
<feature type="transmembrane region" description="Helical" evidence="10">
    <location>
        <begin position="264"/>
        <end position="282"/>
    </location>
</feature>
<keyword evidence="3" id="KW-0479">Metal-binding</keyword>
<dbReference type="SUPFAM" id="SSF56784">
    <property type="entry name" value="HAD-like"/>
    <property type="match status" value="2"/>
</dbReference>
<evidence type="ECO:0000313" key="13">
    <source>
        <dbReference type="Proteomes" id="UP000570595"/>
    </source>
</evidence>
<organism evidence="12 13">
    <name type="scientific">Perkinsus olseni</name>
    <name type="common">Perkinsus atlanticus</name>
    <dbReference type="NCBI Taxonomy" id="32597"/>
    <lineage>
        <taxon>Eukaryota</taxon>
        <taxon>Sar</taxon>
        <taxon>Alveolata</taxon>
        <taxon>Perkinsozoa</taxon>
        <taxon>Perkinsea</taxon>
        <taxon>Perkinsida</taxon>
        <taxon>Perkinsidae</taxon>
        <taxon>Perkinsus</taxon>
    </lineage>
</organism>
<feature type="transmembrane region" description="Helical" evidence="10">
    <location>
        <begin position="1451"/>
        <end position="1471"/>
    </location>
</feature>
<dbReference type="Gene3D" id="2.70.150.10">
    <property type="entry name" value="Calcium-transporting ATPase, cytoplasmic transduction domain A"/>
    <property type="match status" value="2"/>
</dbReference>
<dbReference type="PROSITE" id="PS00154">
    <property type="entry name" value="ATPASE_E1_E2"/>
    <property type="match status" value="2"/>
</dbReference>
<dbReference type="Proteomes" id="UP000570595">
    <property type="component" value="Unassembled WGS sequence"/>
</dbReference>
<keyword evidence="7" id="KW-1278">Translocase</keyword>
<dbReference type="InterPro" id="IPR018303">
    <property type="entry name" value="ATPase_P-typ_P_site"/>
</dbReference>
<protein>
    <recommendedName>
        <fullName evidence="11">P-type ATPase A domain-containing protein</fullName>
    </recommendedName>
</protein>
<feature type="transmembrane region" description="Helical" evidence="10">
    <location>
        <begin position="1030"/>
        <end position="1051"/>
    </location>
</feature>
<feature type="transmembrane region" description="Helical" evidence="10">
    <location>
        <begin position="1406"/>
        <end position="1431"/>
    </location>
</feature>
<evidence type="ECO:0000256" key="2">
    <source>
        <dbReference type="ARBA" id="ARBA00022692"/>
    </source>
</evidence>
<feature type="transmembrane region" description="Helical" evidence="10">
    <location>
        <begin position="15"/>
        <end position="41"/>
    </location>
</feature>
<evidence type="ECO:0000313" key="12">
    <source>
        <dbReference type="EMBL" id="KAF4670982.1"/>
    </source>
</evidence>
<feature type="domain" description="P-type ATPase A" evidence="11">
    <location>
        <begin position="322"/>
        <end position="425"/>
    </location>
</feature>
<feature type="transmembrane region" description="Helical" evidence="10">
    <location>
        <begin position="1589"/>
        <end position="1611"/>
    </location>
</feature>
<dbReference type="InterPro" id="IPR059000">
    <property type="entry name" value="ATPase_P-type_domA"/>
</dbReference>
<dbReference type="PANTHER" id="PTHR45630:SF11">
    <property type="entry name" value="CATION-TRANSPORTING P-TYPE ATPASE N-TERMINAL DOMAIN-CONTAINING PROTEIN"/>
    <property type="match status" value="1"/>
</dbReference>
<feature type="transmembrane region" description="Helical" evidence="10">
    <location>
        <begin position="1853"/>
        <end position="1874"/>
    </location>
</feature>
<feature type="transmembrane region" description="Helical" evidence="10">
    <location>
        <begin position="1617"/>
        <end position="1637"/>
    </location>
</feature>
<dbReference type="InterPro" id="IPR036412">
    <property type="entry name" value="HAD-like_sf"/>
</dbReference>
<reference evidence="12 13" key="1">
    <citation type="submission" date="2020-04" db="EMBL/GenBank/DDBJ databases">
        <title>Perkinsus olseni comparative genomics.</title>
        <authorList>
            <person name="Bogema D.R."/>
        </authorList>
    </citation>
    <scope>NUCLEOTIDE SEQUENCE [LARGE SCALE GENOMIC DNA]</scope>
    <source>
        <strain evidence="12">ATCC PRA-179</strain>
    </source>
</reference>
<name>A0A7J6MH88_PEROL</name>
<keyword evidence="4" id="KW-0547">Nucleotide-binding</keyword>
<dbReference type="SUPFAM" id="SSF81665">
    <property type="entry name" value="Calcium ATPase, transmembrane domain M"/>
    <property type="match status" value="2"/>
</dbReference>
<keyword evidence="6" id="KW-0460">Magnesium</keyword>
<keyword evidence="9 10" id="KW-0472">Membrane</keyword>
<dbReference type="GO" id="GO:0046872">
    <property type="term" value="F:metal ion binding"/>
    <property type="evidence" value="ECO:0007669"/>
    <property type="project" value="UniProtKB-KW"/>
</dbReference>
<feature type="transmembrane region" description="Helical" evidence="10">
    <location>
        <begin position="477"/>
        <end position="497"/>
    </location>
</feature>
<feature type="transmembrane region" description="Helical" evidence="10">
    <location>
        <begin position="1180"/>
        <end position="1198"/>
    </location>
</feature>
<feature type="transmembrane region" description="Helical" evidence="10">
    <location>
        <begin position="2523"/>
        <end position="2542"/>
    </location>
</feature>
<feature type="transmembrane region" description="Helical" evidence="10">
    <location>
        <begin position="1248"/>
        <end position="1267"/>
    </location>
</feature>
<feature type="transmembrane region" description="Helical" evidence="10">
    <location>
        <begin position="116"/>
        <end position="134"/>
    </location>
</feature>
<evidence type="ECO:0000256" key="6">
    <source>
        <dbReference type="ARBA" id="ARBA00022842"/>
    </source>
</evidence>
<dbReference type="PANTHER" id="PTHR45630">
    <property type="entry name" value="CATION-TRANSPORTING ATPASE-RELATED"/>
    <property type="match status" value="1"/>
</dbReference>
<keyword evidence="5" id="KW-0067">ATP-binding</keyword>
<comment type="subcellular location">
    <subcellularLocation>
        <location evidence="1">Membrane</location>
        <topology evidence="1">Multi-pass membrane protein</topology>
    </subcellularLocation>
</comment>
<dbReference type="GO" id="GO:0016020">
    <property type="term" value="C:membrane"/>
    <property type="evidence" value="ECO:0007669"/>
    <property type="project" value="UniProtKB-SubCell"/>
</dbReference>
<dbReference type="SFLD" id="SFLDF00027">
    <property type="entry name" value="p-type_atpase"/>
    <property type="match status" value="2"/>
</dbReference>
<dbReference type="InterPro" id="IPR023298">
    <property type="entry name" value="ATPase_P-typ_TM_dom_sf"/>
</dbReference>
<dbReference type="GO" id="GO:0140358">
    <property type="term" value="F:P-type transmembrane transporter activity"/>
    <property type="evidence" value="ECO:0007669"/>
    <property type="project" value="InterPro"/>
</dbReference>
<dbReference type="InterPro" id="IPR023214">
    <property type="entry name" value="HAD_sf"/>
</dbReference>
<feature type="transmembrane region" description="Helical" evidence="10">
    <location>
        <begin position="77"/>
        <end position="96"/>
    </location>
</feature>
<evidence type="ECO:0000256" key="3">
    <source>
        <dbReference type="ARBA" id="ARBA00022723"/>
    </source>
</evidence>
<dbReference type="Gene3D" id="3.40.50.1000">
    <property type="entry name" value="HAD superfamily/HAD-like"/>
    <property type="match status" value="2"/>
</dbReference>
<keyword evidence="2 10" id="KW-0812">Transmembrane</keyword>
<dbReference type="GO" id="GO:0019829">
    <property type="term" value="F:ATPase-coupled monoatomic cation transmembrane transporter activity"/>
    <property type="evidence" value="ECO:0007669"/>
    <property type="project" value="TreeGrafter"/>
</dbReference>
<feature type="transmembrane region" description="Helical" evidence="10">
    <location>
        <begin position="2373"/>
        <end position="2392"/>
    </location>
</feature>
<dbReference type="InterPro" id="IPR044492">
    <property type="entry name" value="P_typ_ATPase_HD_dom"/>
</dbReference>
<evidence type="ECO:0000256" key="8">
    <source>
        <dbReference type="ARBA" id="ARBA00022989"/>
    </source>
</evidence>
<proteinExistence type="predicted"/>
<dbReference type="EMBL" id="JABAHT010000004">
    <property type="protein sequence ID" value="KAF4670982.1"/>
    <property type="molecule type" value="Genomic_DNA"/>
</dbReference>
<comment type="caution">
    <text evidence="12">The sequence shown here is derived from an EMBL/GenBank/DDBJ whole genome shotgun (WGS) entry which is preliminary data.</text>
</comment>
<dbReference type="InterPro" id="IPR006544">
    <property type="entry name" value="P-type_TPase_V"/>
</dbReference>
<evidence type="ECO:0000259" key="11">
    <source>
        <dbReference type="Pfam" id="PF00122"/>
    </source>
</evidence>
<evidence type="ECO:0000256" key="1">
    <source>
        <dbReference type="ARBA" id="ARBA00004141"/>
    </source>
</evidence>
<evidence type="ECO:0000256" key="9">
    <source>
        <dbReference type="ARBA" id="ARBA00023136"/>
    </source>
</evidence>